<dbReference type="SUPFAM" id="SSF103196">
    <property type="entry name" value="Roadblock/LC7 domain"/>
    <property type="match status" value="1"/>
</dbReference>
<evidence type="ECO:0000313" key="3">
    <source>
        <dbReference type="Proteomes" id="UP001152747"/>
    </source>
</evidence>
<dbReference type="GO" id="GO:0071230">
    <property type="term" value="P:cellular response to amino acid stimulus"/>
    <property type="evidence" value="ECO:0007669"/>
    <property type="project" value="TreeGrafter"/>
</dbReference>
<keyword evidence="3" id="KW-1185">Reference proteome</keyword>
<dbReference type="SMART" id="SM01278">
    <property type="entry name" value="MAPKK1_Int"/>
    <property type="match status" value="1"/>
</dbReference>
<reference evidence="2" key="1">
    <citation type="submission" date="2022-11" db="EMBL/GenBank/DDBJ databases">
        <authorList>
            <person name="Kikuchi T."/>
        </authorList>
    </citation>
    <scope>NUCLEOTIDE SEQUENCE</scope>
    <source>
        <strain evidence="2">PS1010</strain>
    </source>
</reference>
<comment type="similarity">
    <text evidence="1">Belongs to the LAMTOR3 family.</text>
</comment>
<dbReference type="Proteomes" id="UP001152747">
    <property type="component" value="Unassembled WGS sequence"/>
</dbReference>
<dbReference type="EMBL" id="CANHGI010000005">
    <property type="protein sequence ID" value="CAI5450366.1"/>
    <property type="molecule type" value="Genomic_DNA"/>
</dbReference>
<evidence type="ECO:0000256" key="1">
    <source>
        <dbReference type="ARBA" id="ARBA00005356"/>
    </source>
</evidence>
<dbReference type="Gene3D" id="3.30.450.30">
    <property type="entry name" value="Dynein light chain 2a, cytoplasmic"/>
    <property type="match status" value="1"/>
</dbReference>
<dbReference type="GO" id="GO:0071986">
    <property type="term" value="C:Ragulator complex"/>
    <property type="evidence" value="ECO:0007669"/>
    <property type="project" value="TreeGrafter"/>
</dbReference>
<comment type="caution">
    <text evidence="2">The sequence shown here is derived from an EMBL/GenBank/DDBJ whole genome shotgun (WGS) entry which is preliminary data.</text>
</comment>
<evidence type="ECO:0000313" key="2">
    <source>
        <dbReference type="EMBL" id="CAI5450366.1"/>
    </source>
</evidence>
<dbReference type="OrthoDB" id="343907at2759"/>
<dbReference type="AlphaFoldDB" id="A0A9P1ISJ3"/>
<organism evidence="2 3">
    <name type="scientific">Caenorhabditis angaria</name>
    <dbReference type="NCBI Taxonomy" id="860376"/>
    <lineage>
        <taxon>Eukaryota</taxon>
        <taxon>Metazoa</taxon>
        <taxon>Ecdysozoa</taxon>
        <taxon>Nematoda</taxon>
        <taxon>Chromadorea</taxon>
        <taxon>Rhabditida</taxon>
        <taxon>Rhabditina</taxon>
        <taxon>Rhabditomorpha</taxon>
        <taxon>Rhabditoidea</taxon>
        <taxon>Rhabditidae</taxon>
        <taxon>Peloderinae</taxon>
        <taxon>Caenorhabditis</taxon>
    </lineage>
</organism>
<name>A0A9P1ISJ3_9PELO</name>
<gene>
    <name evidence="2" type="ORF">CAMP_LOCUS13003</name>
</gene>
<sequence length="133" mass="14850">MNVTQKLEELMLSIEGICAIFATDYDGVIVVQVGDVPRSKTNTNWLITAHLNVIGQIPKLLMGDHQSSFFQFDSVQAAVHSIDEYFFYVLAGNVTPTGAILNIRDQLLPISNYLTKICPPVERIPDDDVMSYM</sequence>
<proteinExistence type="inferred from homology"/>
<protein>
    <submittedName>
        <fullName evidence="2">Uncharacterized protein</fullName>
    </submittedName>
</protein>
<dbReference type="InterPro" id="IPR015019">
    <property type="entry name" value="LAMTOR3"/>
</dbReference>
<dbReference type="PANTHER" id="PTHR13378:SF1">
    <property type="entry name" value="RAGULATOR COMPLEX PROTEIN LAMTOR3"/>
    <property type="match status" value="1"/>
</dbReference>
<dbReference type="PANTHER" id="PTHR13378">
    <property type="entry name" value="REGULATOR COMPLEX PROTEIN LAMTOR3"/>
    <property type="match status" value="1"/>
</dbReference>
<accession>A0A9P1ISJ3</accession>
<dbReference type="GO" id="GO:0032008">
    <property type="term" value="P:positive regulation of TOR signaling"/>
    <property type="evidence" value="ECO:0007669"/>
    <property type="project" value="TreeGrafter"/>
</dbReference>
<dbReference type="Pfam" id="PF08923">
    <property type="entry name" value="MAPKK1_Int"/>
    <property type="match status" value="1"/>
</dbReference>